<dbReference type="Proteomes" id="UP001165366">
    <property type="component" value="Unassembled WGS sequence"/>
</dbReference>
<comment type="caution">
    <text evidence="3">The sequence shown here is derived from an EMBL/GenBank/DDBJ whole genome shotgun (WGS) entry which is preliminary data.</text>
</comment>
<feature type="signal peptide" evidence="1">
    <location>
        <begin position="1"/>
        <end position="22"/>
    </location>
</feature>
<reference evidence="3" key="2">
    <citation type="submission" date="2024-05" db="EMBL/GenBank/DDBJ databases">
        <title>Rhodohalobacter halophilus gen. nov., sp. nov., a moderately halophilic member of the family Balneolaceae.</title>
        <authorList>
            <person name="Xia J."/>
        </authorList>
    </citation>
    <scope>NUCLEOTIDE SEQUENCE</scope>
    <source>
        <strain evidence="3">WB101</strain>
    </source>
</reference>
<reference evidence="3" key="1">
    <citation type="submission" date="2022-01" db="EMBL/GenBank/DDBJ databases">
        <authorList>
            <person name="Wang Y."/>
        </authorList>
    </citation>
    <scope>NUCLEOTIDE SEQUENCE</scope>
    <source>
        <strain evidence="3">WB101</strain>
    </source>
</reference>
<feature type="domain" description="DUF4412" evidence="2">
    <location>
        <begin position="24"/>
        <end position="163"/>
    </location>
</feature>
<accession>A0ABS9KAF3</accession>
<evidence type="ECO:0000313" key="4">
    <source>
        <dbReference type="Proteomes" id="UP001165366"/>
    </source>
</evidence>
<organism evidence="3 4">
    <name type="scientific">Rhodohalobacter sulfatireducens</name>
    <dbReference type="NCBI Taxonomy" id="2911366"/>
    <lineage>
        <taxon>Bacteria</taxon>
        <taxon>Pseudomonadati</taxon>
        <taxon>Balneolota</taxon>
        <taxon>Balneolia</taxon>
        <taxon>Balneolales</taxon>
        <taxon>Balneolaceae</taxon>
        <taxon>Rhodohalobacter</taxon>
    </lineage>
</organism>
<keyword evidence="1" id="KW-0732">Signal</keyword>
<dbReference type="EMBL" id="JAKLWS010000004">
    <property type="protein sequence ID" value="MCG2587831.1"/>
    <property type="molecule type" value="Genomic_DNA"/>
</dbReference>
<sequence>MNSRLVFCLIFLFVLFTGTAVAQFEGEISFEVTNPNQQSGQPVLMDMTFTENRIFVDSNVSMNVMAGLRAQGVLVRHDEQDFVVITNEDEGLQVAKSDLESLVNLINQMRGQQQNAAMEPFPWEERLVETGEEQRIHGYNTQQFIVKGETENEYVSVWLTNEINVDWGLLSDAWYAIGSKQLDREVPIEVVMNNQSFPLLVESFVNEQVVFKAESVSIDEDTFDRTKTTLSPALKLIGLTELMMNMFRQN</sequence>
<gene>
    <name evidence="3" type="ORF">L6773_04600</name>
</gene>
<feature type="chain" id="PRO_5045052005" evidence="1">
    <location>
        <begin position="23"/>
        <end position="250"/>
    </location>
</feature>
<keyword evidence="4" id="KW-1185">Reference proteome</keyword>
<evidence type="ECO:0000256" key="1">
    <source>
        <dbReference type="SAM" id="SignalP"/>
    </source>
</evidence>
<evidence type="ECO:0000313" key="3">
    <source>
        <dbReference type="EMBL" id="MCG2587831.1"/>
    </source>
</evidence>
<evidence type="ECO:0000259" key="2">
    <source>
        <dbReference type="Pfam" id="PF14371"/>
    </source>
</evidence>
<proteinExistence type="predicted"/>
<name>A0ABS9KAF3_9BACT</name>
<protein>
    <submittedName>
        <fullName evidence="3">DUF4412 domain-containing protein</fullName>
    </submittedName>
</protein>
<dbReference type="InterPro" id="IPR025524">
    <property type="entry name" value="DUF4412"/>
</dbReference>
<dbReference type="RefSeq" id="WP_237852675.1">
    <property type="nucleotide sequence ID" value="NZ_JAKLWS010000004.1"/>
</dbReference>
<dbReference type="Pfam" id="PF14371">
    <property type="entry name" value="DUF4412"/>
    <property type="match status" value="1"/>
</dbReference>